<dbReference type="EMBL" id="CP007142">
    <property type="protein sequence ID" value="AJQ96081.1"/>
    <property type="molecule type" value="Genomic_DNA"/>
</dbReference>
<evidence type="ECO:0000313" key="4">
    <source>
        <dbReference type="Proteomes" id="UP000032266"/>
    </source>
</evidence>
<keyword evidence="1" id="KW-0732">Signal</keyword>
<gene>
    <name evidence="3" type="ORF">YC6258_04045</name>
</gene>
<name>A0A0C5VP81_9GAMM</name>
<feature type="domain" description="LTD" evidence="2">
    <location>
        <begin position="19"/>
        <end position="137"/>
    </location>
</feature>
<feature type="chain" id="PRO_5002183494" evidence="1">
    <location>
        <begin position="28"/>
        <end position="877"/>
    </location>
</feature>
<dbReference type="STRING" id="1445510.YC6258_04045"/>
<dbReference type="KEGG" id="gsn:YC6258_04045"/>
<organism evidence="3 4">
    <name type="scientific">Gynuella sunshinyii YC6258</name>
    <dbReference type="NCBI Taxonomy" id="1445510"/>
    <lineage>
        <taxon>Bacteria</taxon>
        <taxon>Pseudomonadati</taxon>
        <taxon>Pseudomonadota</taxon>
        <taxon>Gammaproteobacteria</taxon>
        <taxon>Oceanospirillales</taxon>
        <taxon>Saccharospirillaceae</taxon>
        <taxon>Gynuella</taxon>
    </lineage>
</organism>
<dbReference type="OrthoDB" id="9800417at2"/>
<keyword evidence="4" id="KW-1185">Reference proteome</keyword>
<dbReference type="Proteomes" id="UP000032266">
    <property type="component" value="Chromosome"/>
</dbReference>
<protein>
    <submittedName>
        <fullName evidence="3">Putative extracellular nuclease</fullName>
    </submittedName>
</protein>
<dbReference type="Gene3D" id="3.60.10.10">
    <property type="entry name" value="Endonuclease/exonuclease/phosphatase"/>
    <property type="match status" value="1"/>
</dbReference>
<evidence type="ECO:0000256" key="1">
    <source>
        <dbReference type="SAM" id="SignalP"/>
    </source>
</evidence>
<reference evidence="3 4" key="1">
    <citation type="submission" date="2014-01" db="EMBL/GenBank/DDBJ databases">
        <title>Full genme sequencing of cellulolytic bacterium Gynuella sunshinyii YC6258T gen. nov., sp. nov.</title>
        <authorList>
            <person name="Khan H."/>
            <person name="Chung E.J."/>
            <person name="Chung Y.R."/>
        </authorList>
    </citation>
    <scope>NUCLEOTIDE SEQUENCE [LARGE SCALE GENOMIC DNA]</scope>
    <source>
        <strain evidence="3 4">YC6258</strain>
    </source>
</reference>
<dbReference type="InterPro" id="IPR001322">
    <property type="entry name" value="Lamin_tail_dom"/>
</dbReference>
<dbReference type="CDD" id="cd10283">
    <property type="entry name" value="MnuA_DNase1-like"/>
    <property type="match status" value="1"/>
</dbReference>
<dbReference type="PANTHER" id="PTHR42834:SF1">
    <property type="entry name" value="ENDONUCLEASE_EXONUCLEASE_PHOSPHATASE FAMILY PROTEIN (AFU_ORTHOLOGUE AFUA_3G09210)"/>
    <property type="match status" value="1"/>
</dbReference>
<dbReference type="InterPro" id="IPR036691">
    <property type="entry name" value="Endo/exonu/phosph_ase_sf"/>
</dbReference>
<dbReference type="PANTHER" id="PTHR42834">
    <property type="entry name" value="ENDONUCLEASE/EXONUCLEASE/PHOSPHATASE FAMILY PROTEIN (AFU_ORTHOLOGUE AFUA_3G09210)"/>
    <property type="match status" value="1"/>
</dbReference>
<dbReference type="FunFam" id="3.60.10.10:FF:000072">
    <property type="entry name" value="Extracellular nuclease"/>
    <property type="match status" value="1"/>
</dbReference>
<evidence type="ECO:0000313" key="3">
    <source>
        <dbReference type="EMBL" id="AJQ96081.1"/>
    </source>
</evidence>
<feature type="signal peptide" evidence="1">
    <location>
        <begin position="1"/>
        <end position="27"/>
    </location>
</feature>
<dbReference type="PROSITE" id="PS51841">
    <property type="entry name" value="LTD"/>
    <property type="match status" value="1"/>
</dbReference>
<dbReference type="InterPro" id="IPR047971">
    <property type="entry name" value="ExeM-like"/>
</dbReference>
<dbReference type="AlphaFoldDB" id="A0A0C5VP81"/>
<dbReference type="Pfam" id="PF00932">
    <property type="entry name" value="LTD"/>
    <property type="match status" value="1"/>
</dbReference>
<dbReference type="SUPFAM" id="SSF56219">
    <property type="entry name" value="DNase I-like"/>
    <property type="match status" value="1"/>
</dbReference>
<evidence type="ECO:0000259" key="2">
    <source>
        <dbReference type="PROSITE" id="PS51841"/>
    </source>
</evidence>
<sequence>MSSPINKTLKKTALVLAISMLTAGSQADLIISEYIEGSSYNKAIELQNTGTEEINLSQYNLELYSNGKTSLTASVNLTGSLAAGGVYVLAHGSASNDILTVANQISSSVINFNGDDTLILKQGETVVDSFGQYGYDPGSQWSANGVSTANATLRRHADITSGDTNPDDEFDPSLQWDAYPQDTFDGLGDGSGNDGNGGTATEALISDIQGSGSSSPMIDEQVIVTAVVIAVYQDEHSFNGFFIQEEDADQDGDASTSEGIFVYSSQPVQVGDQVKVTAKVTEYFDLTELTDVSTVEVLANDQPLPATTIINLPLSSTDQLEAVEGMLVEFPQTLTVNEVYQLGRYGQMLLSQGRRYQGTEIALPGEDALAVIADNALNVIKLDDGFSNQNPVPVIYPVPGLSALNTVRIGDSVPGITGVIYYSFGEYLLEPVGEVTFDPTNQRTLAPQTDPMANLKVASFNVLNFFNGDGQGGGFPTSRGADNAEEFQRQLDKLVPALVALDSDIVGLMEIENDGYDEYSAIATLVDTLNAELPADKAYTYVDPGLSSLGSDEIAVGMIYRPASVQLLSSAKLDSSNSALDPDTGEPLFNDGKNRTALAVSFEHVATGQQLTVSVNHLKSKGSDCVDLGDPDLGDGQGNCNLTRTMAAEALAQWLQDTPTGIDTPITLIIGDLNSYAMEDPIRTLESAGFNNLKKAKGLPGDYSYVFDGQSGSLDHALGNQAALDATLLVTDWHINTDEPAVLDYNTEYKYDGQAETLYNADPYRSSDHDPVIISMSLTPANEPPIALISHFRIWNWHIFIADSFDPDGRVVKNHWNFVNWDEFDSWFAFVPESVLKRNRVGQIILTATDNDGASSEDVLTLSNAHLGHNKSNHSRR</sequence>
<dbReference type="NCBIfam" id="NF033681">
    <property type="entry name" value="ExeM_NucH_DNase"/>
    <property type="match status" value="1"/>
</dbReference>
<dbReference type="PATRIC" id="fig|1445510.3.peg.4018"/>
<dbReference type="CDD" id="cd04486">
    <property type="entry name" value="YhcR_OBF_like"/>
    <property type="match status" value="1"/>
</dbReference>
<dbReference type="RefSeq" id="WP_082070789.1">
    <property type="nucleotide sequence ID" value="NZ_CP007142.1"/>
</dbReference>
<dbReference type="HOGENOM" id="CLU_006338_0_1_6"/>
<accession>A0A0C5VP81</accession>
<proteinExistence type="predicted"/>